<dbReference type="InterPro" id="IPR013787">
    <property type="entry name" value="S100_Ca-bd_sub"/>
</dbReference>
<evidence type="ECO:0000259" key="6">
    <source>
        <dbReference type="PROSITE" id="PS50222"/>
    </source>
</evidence>
<dbReference type="RefSeq" id="XP_008322028.1">
    <property type="nucleotide sequence ID" value="XM_008323806.3"/>
</dbReference>
<dbReference type="PROSITE" id="PS00303">
    <property type="entry name" value="S100_CABP"/>
    <property type="match status" value="1"/>
</dbReference>
<accession>A0A3P8VIE2</accession>
<dbReference type="OMA" id="ACNSFFW"/>
<reference evidence="7" key="3">
    <citation type="submission" date="2025-09" db="UniProtKB">
        <authorList>
            <consortium name="Ensembl"/>
        </authorList>
    </citation>
    <scope>IDENTIFICATION</scope>
</reference>
<reference evidence="7" key="2">
    <citation type="submission" date="2025-08" db="UniProtKB">
        <authorList>
            <consortium name="Ensembl"/>
        </authorList>
    </citation>
    <scope>IDENTIFICATION</scope>
</reference>
<dbReference type="Proteomes" id="UP000265120">
    <property type="component" value="Chromosome 13"/>
</dbReference>
<comment type="similarity">
    <text evidence="1 5">Belongs to the S-100 family.</text>
</comment>
<dbReference type="Ensembl" id="ENSCSET00000015222.1">
    <property type="protein sequence ID" value="ENSCSEP00000015043.1"/>
    <property type="gene ID" value="ENSCSEG00000009675.1"/>
</dbReference>
<dbReference type="SMART" id="SM01394">
    <property type="entry name" value="S_100"/>
    <property type="match status" value="1"/>
</dbReference>
<dbReference type="InterPro" id="IPR001751">
    <property type="entry name" value="S100/CaBP7/8-like_CS"/>
</dbReference>
<evidence type="ECO:0000313" key="7">
    <source>
        <dbReference type="Ensembl" id="ENSCSEP00000015043.1"/>
    </source>
</evidence>
<dbReference type="PROSITE" id="PS50222">
    <property type="entry name" value="EF_HAND_2"/>
    <property type="match status" value="1"/>
</dbReference>
<evidence type="ECO:0000256" key="2">
    <source>
        <dbReference type="ARBA" id="ARBA00022723"/>
    </source>
</evidence>
<keyword evidence="3" id="KW-0677">Repeat</keyword>
<dbReference type="AlphaFoldDB" id="A0A3P8VIE2"/>
<dbReference type="GO" id="GO:0005509">
    <property type="term" value="F:calcium ion binding"/>
    <property type="evidence" value="ECO:0007669"/>
    <property type="project" value="InterPro"/>
</dbReference>
<dbReference type="SUPFAM" id="SSF47473">
    <property type="entry name" value="EF-hand"/>
    <property type="match status" value="1"/>
</dbReference>
<dbReference type="PANTHER" id="PTHR11639">
    <property type="entry name" value="S100 CALCIUM-BINDING PROTEIN"/>
    <property type="match status" value="1"/>
</dbReference>
<dbReference type="OrthoDB" id="26525at2759"/>
<dbReference type="KEGG" id="csem:103388692"/>
<organism evidence="7 8">
    <name type="scientific">Cynoglossus semilaevis</name>
    <name type="common">Tongue sole</name>
    <dbReference type="NCBI Taxonomy" id="244447"/>
    <lineage>
        <taxon>Eukaryota</taxon>
        <taxon>Metazoa</taxon>
        <taxon>Chordata</taxon>
        <taxon>Craniata</taxon>
        <taxon>Vertebrata</taxon>
        <taxon>Euteleostomi</taxon>
        <taxon>Actinopterygii</taxon>
        <taxon>Neopterygii</taxon>
        <taxon>Teleostei</taxon>
        <taxon>Neoteleostei</taxon>
        <taxon>Acanthomorphata</taxon>
        <taxon>Carangaria</taxon>
        <taxon>Pleuronectiformes</taxon>
        <taxon>Pleuronectoidei</taxon>
        <taxon>Cynoglossidae</taxon>
        <taxon>Cynoglossinae</taxon>
        <taxon>Cynoglossus</taxon>
    </lineage>
</organism>
<dbReference type="STRING" id="244447.ENSCSEP00000015043"/>
<dbReference type="FunCoup" id="A0A3P8VIE2">
    <property type="interactions" value="213"/>
</dbReference>
<dbReference type="FunFam" id="1.10.238.10:FF:000044">
    <property type="entry name" value="Protein S100"/>
    <property type="match status" value="1"/>
</dbReference>
<evidence type="ECO:0000256" key="3">
    <source>
        <dbReference type="ARBA" id="ARBA00022737"/>
    </source>
</evidence>
<sequence>MSSQLNDAMESLIKVFYSYSVKEGDKYKLSNAELRTLLQEELSDFLAASKDPAVVEKIMKDLDENEDGEVDFQEFVVLVAALTVACNEFFVDLIKENCKGRK</sequence>
<reference evidence="7 8" key="1">
    <citation type="journal article" date="2014" name="Nat. Genet.">
        <title>Whole-genome sequence of a flatfish provides insights into ZW sex chromosome evolution and adaptation to a benthic lifestyle.</title>
        <authorList>
            <person name="Chen S."/>
            <person name="Zhang G."/>
            <person name="Shao C."/>
            <person name="Huang Q."/>
            <person name="Liu G."/>
            <person name="Zhang P."/>
            <person name="Song W."/>
            <person name="An N."/>
            <person name="Chalopin D."/>
            <person name="Volff J.N."/>
            <person name="Hong Y."/>
            <person name="Li Q."/>
            <person name="Sha Z."/>
            <person name="Zhou H."/>
            <person name="Xie M."/>
            <person name="Yu Q."/>
            <person name="Liu Y."/>
            <person name="Xiang H."/>
            <person name="Wang N."/>
            <person name="Wu K."/>
            <person name="Yang C."/>
            <person name="Zhou Q."/>
            <person name="Liao X."/>
            <person name="Yang L."/>
            <person name="Hu Q."/>
            <person name="Zhang J."/>
            <person name="Meng L."/>
            <person name="Jin L."/>
            <person name="Tian Y."/>
            <person name="Lian J."/>
            <person name="Yang J."/>
            <person name="Miao G."/>
            <person name="Liu S."/>
            <person name="Liang Z."/>
            <person name="Yan F."/>
            <person name="Li Y."/>
            <person name="Sun B."/>
            <person name="Zhang H."/>
            <person name="Zhang J."/>
            <person name="Zhu Y."/>
            <person name="Du M."/>
            <person name="Zhao Y."/>
            <person name="Schartl M."/>
            <person name="Tang Q."/>
            <person name="Wang J."/>
        </authorList>
    </citation>
    <scope>NUCLEOTIDE SEQUENCE</scope>
</reference>
<dbReference type="GeneTree" id="ENSGT00940000160475"/>
<feature type="domain" description="EF-hand" evidence="6">
    <location>
        <begin position="50"/>
        <end position="85"/>
    </location>
</feature>
<name>A0A3P8VIE2_CYNSE</name>
<evidence type="ECO:0000256" key="5">
    <source>
        <dbReference type="RuleBase" id="RU361184"/>
    </source>
</evidence>
<dbReference type="PANTHER" id="PTHR11639:SF131">
    <property type="entry name" value="PROTEIN S100"/>
    <property type="match status" value="1"/>
</dbReference>
<dbReference type="InterPro" id="IPR018247">
    <property type="entry name" value="EF_Hand_1_Ca_BS"/>
</dbReference>
<keyword evidence="8" id="KW-1185">Reference proteome</keyword>
<dbReference type="Gene3D" id="1.10.238.10">
    <property type="entry name" value="EF-hand"/>
    <property type="match status" value="1"/>
</dbReference>
<dbReference type="GeneID" id="103388692"/>
<evidence type="ECO:0000256" key="4">
    <source>
        <dbReference type="ARBA" id="ARBA00022837"/>
    </source>
</evidence>
<protein>
    <recommendedName>
        <fullName evidence="5">Protein S100</fullName>
    </recommendedName>
    <alternativeName>
        <fullName evidence="5">S100 calcium-binding protein</fullName>
    </alternativeName>
</protein>
<proteinExistence type="inferred from homology"/>
<dbReference type="InterPro" id="IPR002048">
    <property type="entry name" value="EF_hand_dom"/>
</dbReference>
<dbReference type="PROSITE" id="PS00018">
    <property type="entry name" value="EF_HAND_1"/>
    <property type="match status" value="1"/>
</dbReference>
<keyword evidence="2 5" id="KW-0479">Metal-binding</keyword>
<dbReference type="GO" id="GO:0005737">
    <property type="term" value="C:cytoplasm"/>
    <property type="evidence" value="ECO:0007669"/>
    <property type="project" value="TreeGrafter"/>
</dbReference>
<dbReference type="SMART" id="SM00054">
    <property type="entry name" value="EFh"/>
    <property type="match status" value="1"/>
</dbReference>
<evidence type="ECO:0000313" key="8">
    <source>
        <dbReference type="Proteomes" id="UP000265120"/>
    </source>
</evidence>
<dbReference type="InterPro" id="IPR011992">
    <property type="entry name" value="EF-hand-dom_pair"/>
</dbReference>
<dbReference type="Pfam" id="PF01023">
    <property type="entry name" value="S_100"/>
    <property type="match status" value="1"/>
</dbReference>
<evidence type="ECO:0000256" key="1">
    <source>
        <dbReference type="ARBA" id="ARBA00007323"/>
    </source>
</evidence>
<dbReference type="InParanoid" id="A0A3P8VIE2"/>
<keyword evidence="4 5" id="KW-0106">Calcium</keyword>
<dbReference type="GO" id="GO:0048306">
    <property type="term" value="F:calcium-dependent protein binding"/>
    <property type="evidence" value="ECO:0007669"/>
    <property type="project" value="TreeGrafter"/>
</dbReference>